<dbReference type="PANTHER" id="PTHR42771:SF2">
    <property type="entry name" value="IRON(3+)-HYDROXAMATE IMPORT ATP-BINDING PROTEIN FHUC"/>
    <property type="match status" value="1"/>
</dbReference>
<evidence type="ECO:0000256" key="8">
    <source>
        <dbReference type="ARBA" id="ARBA00023065"/>
    </source>
</evidence>
<evidence type="ECO:0000313" key="11">
    <source>
        <dbReference type="EMBL" id="SER45447.1"/>
    </source>
</evidence>
<evidence type="ECO:0000256" key="1">
    <source>
        <dbReference type="ARBA" id="ARBA00004202"/>
    </source>
</evidence>
<keyword evidence="2" id="KW-0813">Transport</keyword>
<dbReference type="Proteomes" id="UP000198512">
    <property type="component" value="Unassembled WGS sequence"/>
</dbReference>
<keyword evidence="8" id="KW-0406">Ion transport</keyword>
<keyword evidence="6 11" id="KW-0067">ATP-binding</keyword>
<dbReference type="InterPro" id="IPR003439">
    <property type="entry name" value="ABC_transporter-like_ATP-bd"/>
</dbReference>
<dbReference type="Pfam" id="PF00005">
    <property type="entry name" value="ABC_tran"/>
    <property type="match status" value="1"/>
</dbReference>
<dbReference type="SMART" id="SM00382">
    <property type="entry name" value="AAA"/>
    <property type="match status" value="1"/>
</dbReference>
<evidence type="ECO:0000256" key="6">
    <source>
        <dbReference type="ARBA" id="ARBA00022840"/>
    </source>
</evidence>
<protein>
    <submittedName>
        <fullName evidence="11">Iron complex transport system ATP-binding protein</fullName>
    </submittedName>
</protein>
<reference evidence="11 12" key="1">
    <citation type="submission" date="2016-10" db="EMBL/GenBank/DDBJ databases">
        <authorList>
            <person name="Varghese N."/>
            <person name="Submissions S."/>
        </authorList>
    </citation>
    <scope>NUCLEOTIDE SEQUENCE [LARGE SCALE GENOMIC DNA]</scope>
    <source>
        <strain evidence="11 12">CIP 109853</strain>
    </source>
</reference>
<organism evidence="11 12">
    <name type="scientific">Pseudomonas cuatrocienegasensis</name>
    <dbReference type="NCBI Taxonomy" id="543360"/>
    <lineage>
        <taxon>Bacteria</taxon>
        <taxon>Pseudomonadati</taxon>
        <taxon>Pseudomonadota</taxon>
        <taxon>Gammaproteobacteria</taxon>
        <taxon>Pseudomonadales</taxon>
        <taxon>Pseudomonadaceae</taxon>
        <taxon>Pseudomonas</taxon>
    </lineage>
</organism>
<dbReference type="InterPro" id="IPR051535">
    <property type="entry name" value="Siderophore_ABC-ATPase"/>
</dbReference>
<feature type="domain" description="ABC transporter" evidence="10">
    <location>
        <begin position="18"/>
        <end position="253"/>
    </location>
</feature>
<dbReference type="InterPro" id="IPR017871">
    <property type="entry name" value="ABC_transporter-like_CS"/>
</dbReference>
<dbReference type="RefSeq" id="WP_069522193.1">
    <property type="nucleotide sequence ID" value="NZ_FOFP01000031.1"/>
</dbReference>
<dbReference type="Gene3D" id="3.40.50.300">
    <property type="entry name" value="P-loop containing nucleotide triphosphate hydrolases"/>
    <property type="match status" value="1"/>
</dbReference>
<keyword evidence="9" id="KW-0472">Membrane</keyword>
<dbReference type="CDD" id="cd03214">
    <property type="entry name" value="ABC_Iron-Siderophores_B12_Hemin"/>
    <property type="match status" value="1"/>
</dbReference>
<dbReference type="PROSITE" id="PS00211">
    <property type="entry name" value="ABC_TRANSPORTER_1"/>
    <property type="match status" value="1"/>
</dbReference>
<evidence type="ECO:0000256" key="5">
    <source>
        <dbReference type="ARBA" id="ARBA00022741"/>
    </source>
</evidence>
<dbReference type="SUPFAM" id="SSF52540">
    <property type="entry name" value="P-loop containing nucleoside triphosphate hydrolases"/>
    <property type="match status" value="1"/>
</dbReference>
<keyword evidence="3" id="KW-1003">Cell membrane</keyword>
<dbReference type="PROSITE" id="PS50893">
    <property type="entry name" value="ABC_TRANSPORTER_2"/>
    <property type="match status" value="1"/>
</dbReference>
<evidence type="ECO:0000256" key="4">
    <source>
        <dbReference type="ARBA" id="ARBA00022496"/>
    </source>
</evidence>
<comment type="caution">
    <text evidence="11">The sequence shown here is derived from an EMBL/GenBank/DDBJ whole genome shotgun (WGS) entry which is preliminary data.</text>
</comment>
<dbReference type="EMBL" id="FOFP01000031">
    <property type="protein sequence ID" value="SER45447.1"/>
    <property type="molecule type" value="Genomic_DNA"/>
</dbReference>
<name>A0ABY1BRF9_9PSED</name>
<dbReference type="InterPro" id="IPR027417">
    <property type="entry name" value="P-loop_NTPase"/>
</dbReference>
<evidence type="ECO:0000256" key="7">
    <source>
        <dbReference type="ARBA" id="ARBA00023004"/>
    </source>
</evidence>
<keyword evidence="4" id="KW-0410">Iron transport</keyword>
<evidence type="ECO:0000256" key="9">
    <source>
        <dbReference type="ARBA" id="ARBA00023136"/>
    </source>
</evidence>
<sequence length="279" mass="29548">MTSLPTLLTDGSCAAVRLEARGLSMGYAHSQVIEHLDLLIPPGQVTAIVGPNGCGKSTLLAGLSRLHKPSAGAVLLDGKAIASLPSREVARRLALLPQDASAPDGLSVAELIRFGRQPHQSLLRQWSEQDQAIVDAALAAADLLELAERPLESMSGGQRQRAWIAMAIAQATPLLLLDEPTSALDLGHQIEVFELIRQLAAAGKTIVMVVHDLSSACRYADHLVAMHQGQIIAQGAPSDVVTAELVERLYGVRCVLLQDPLSATPIIAGIQRSTRPTEG</sequence>
<keyword evidence="12" id="KW-1185">Reference proteome</keyword>
<dbReference type="InterPro" id="IPR003593">
    <property type="entry name" value="AAA+_ATPase"/>
</dbReference>
<gene>
    <name evidence="11" type="ORF">SAMN05216600_1319</name>
</gene>
<accession>A0ABY1BRF9</accession>
<evidence type="ECO:0000256" key="2">
    <source>
        <dbReference type="ARBA" id="ARBA00022448"/>
    </source>
</evidence>
<evidence type="ECO:0000313" key="12">
    <source>
        <dbReference type="Proteomes" id="UP000198512"/>
    </source>
</evidence>
<dbReference type="GO" id="GO:0005524">
    <property type="term" value="F:ATP binding"/>
    <property type="evidence" value="ECO:0007669"/>
    <property type="project" value="UniProtKB-KW"/>
</dbReference>
<keyword evidence="5" id="KW-0547">Nucleotide-binding</keyword>
<evidence type="ECO:0000256" key="3">
    <source>
        <dbReference type="ARBA" id="ARBA00022475"/>
    </source>
</evidence>
<dbReference type="PANTHER" id="PTHR42771">
    <property type="entry name" value="IRON(3+)-HYDROXAMATE IMPORT ATP-BINDING PROTEIN FHUC"/>
    <property type="match status" value="1"/>
</dbReference>
<comment type="subcellular location">
    <subcellularLocation>
        <location evidence="1">Cell membrane</location>
        <topology evidence="1">Peripheral membrane protein</topology>
    </subcellularLocation>
</comment>
<evidence type="ECO:0000259" key="10">
    <source>
        <dbReference type="PROSITE" id="PS50893"/>
    </source>
</evidence>
<keyword evidence="7" id="KW-0408">Iron</keyword>
<proteinExistence type="predicted"/>